<dbReference type="Proteomes" id="UP000527355">
    <property type="component" value="Unassembled WGS sequence"/>
</dbReference>
<organism evidence="2 3">
    <name type="scientific">Myotis myotis</name>
    <name type="common">Greater mouse-eared bat</name>
    <name type="synonym">Vespertilio myotis</name>
    <dbReference type="NCBI Taxonomy" id="51298"/>
    <lineage>
        <taxon>Eukaryota</taxon>
        <taxon>Metazoa</taxon>
        <taxon>Chordata</taxon>
        <taxon>Craniata</taxon>
        <taxon>Vertebrata</taxon>
        <taxon>Euteleostomi</taxon>
        <taxon>Mammalia</taxon>
        <taxon>Eutheria</taxon>
        <taxon>Laurasiatheria</taxon>
        <taxon>Chiroptera</taxon>
        <taxon>Yangochiroptera</taxon>
        <taxon>Vespertilionidae</taxon>
        <taxon>Myotis</taxon>
    </lineage>
</organism>
<accession>A0A7J7VZF7</accession>
<evidence type="ECO:0000313" key="2">
    <source>
        <dbReference type="EMBL" id="KAF6330380.1"/>
    </source>
</evidence>
<proteinExistence type="predicted"/>
<protein>
    <submittedName>
        <fullName evidence="2">Uncharacterized protein</fullName>
    </submittedName>
</protein>
<dbReference type="AlphaFoldDB" id="A0A7J7VZF7"/>
<reference evidence="2 3" key="1">
    <citation type="journal article" date="2020" name="Nature">
        <title>Six reference-quality genomes reveal evolution of bat adaptations.</title>
        <authorList>
            <person name="Jebb D."/>
            <person name="Huang Z."/>
            <person name="Pippel M."/>
            <person name="Hughes G.M."/>
            <person name="Lavrichenko K."/>
            <person name="Devanna P."/>
            <person name="Winkler S."/>
            <person name="Jermiin L.S."/>
            <person name="Skirmuntt E.C."/>
            <person name="Katzourakis A."/>
            <person name="Burkitt-Gray L."/>
            <person name="Ray D.A."/>
            <person name="Sullivan K.A.M."/>
            <person name="Roscito J.G."/>
            <person name="Kirilenko B.M."/>
            <person name="Davalos L.M."/>
            <person name="Corthals A.P."/>
            <person name="Power M.L."/>
            <person name="Jones G."/>
            <person name="Ransome R.D."/>
            <person name="Dechmann D.K.N."/>
            <person name="Locatelli A.G."/>
            <person name="Puechmaille S.J."/>
            <person name="Fedrigo O."/>
            <person name="Jarvis E.D."/>
            <person name="Hiller M."/>
            <person name="Vernes S.C."/>
            <person name="Myers E.W."/>
            <person name="Teeling E.C."/>
        </authorList>
    </citation>
    <scope>NUCLEOTIDE SEQUENCE [LARGE SCALE GENOMIC DNA]</scope>
    <source>
        <strain evidence="2">MMyoMyo1</strain>
        <tissue evidence="2">Flight muscle</tissue>
    </source>
</reference>
<gene>
    <name evidence="2" type="ORF">mMyoMyo1_012370</name>
</gene>
<sequence length="141" mass="14530">MGGVLRQPQGPGRTPRSLLDHFASGPTLSSLRPDLLGGVGGEGNERTTCAWDLGGTLRSEQTQPPAHGFQADGQVLGSLGPGPFPRAGVARPSGDKVILASMVAWAPNHSRVGYPVCKHAARSRGGHGLRLIAPGSGCPPW</sequence>
<dbReference type="EMBL" id="JABWUV010000009">
    <property type="protein sequence ID" value="KAF6330380.1"/>
    <property type="molecule type" value="Genomic_DNA"/>
</dbReference>
<keyword evidence="3" id="KW-1185">Reference proteome</keyword>
<evidence type="ECO:0000256" key="1">
    <source>
        <dbReference type="SAM" id="MobiDB-lite"/>
    </source>
</evidence>
<comment type="caution">
    <text evidence="2">The sequence shown here is derived from an EMBL/GenBank/DDBJ whole genome shotgun (WGS) entry which is preliminary data.</text>
</comment>
<feature type="region of interest" description="Disordered" evidence="1">
    <location>
        <begin position="1"/>
        <end position="25"/>
    </location>
</feature>
<evidence type="ECO:0000313" key="3">
    <source>
        <dbReference type="Proteomes" id="UP000527355"/>
    </source>
</evidence>
<name>A0A7J7VZF7_MYOMY</name>
<feature type="region of interest" description="Disordered" evidence="1">
    <location>
        <begin position="57"/>
        <end position="91"/>
    </location>
</feature>